<accession>A0A9E6RG47</accession>
<dbReference type="PANTHER" id="PTHR30041">
    <property type="entry name" value="ARSENATE REDUCTASE"/>
    <property type="match status" value="1"/>
</dbReference>
<dbReference type="NCBIfam" id="TIGR00014">
    <property type="entry name" value="arsC"/>
    <property type="match status" value="1"/>
</dbReference>
<dbReference type="InterPro" id="IPR036249">
    <property type="entry name" value="Thioredoxin-like_sf"/>
</dbReference>
<dbReference type="CDD" id="cd03034">
    <property type="entry name" value="ArsC_ArsC"/>
    <property type="match status" value="1"/>
</dbReference>
<dbReference type="Gene3D" id="3.40.30.10">
    <property type="entry name" value="Glutaredoxin"/>
    <property type="match status" value="1"/>
</dbReference>
<evidence type="ECO:0000313" key="8">
    <source>
        <dbReference type="EMBL" id="QZO00367.1"/>
    </source>
</evidence>
<dbReference type="Pfam" id="PF03960">
    <property type="entry name" value="ArsC"/>
    <property type="match status" value="1"/>
</dbReference>
<dbReference type="EMBL" id="CP081869">
    <property type="protein sequence ID" value="QZO00367.1"/>
    <property type="molecule type" value="Genomic_DNA"/>
</dbReference>
<dbReference type="InterPro" id="IPR006659">
    <property type="entry name" value="Arsenate_reductase"/>
</dbReference>
<dbReference type="PANTHER" id="PTHR30041:SF5">
    <property type="entry name" value="ARSENATE REDUCTASE-RELATED"/>
    <property type="match status" value="1"/>
</dbReference>
<dbReference type="KEGG" id="cmet:K6K41_00845"/>
<comment type="similarity">
    <text evidence="1 6 7">Belongs to the ArsC family.</text>
</comment>
<dbReference type="Proteomes" id="UP000825701">
    <property type="component" value="Chromosome"/>
</dbReference>
<evidence type="ECO:0000256" key="4">
    <source>
        <dbReference type="ARBA" id="ARBA00038969"/>
    </source>
</evidence>
<reference evidence="8" key="1">
    <citation type="submission" date="2021-08" db="EMBL/GenBank/DDBJ databases">
        <authorList>
            <person name="Zhang H."/>
            <person name="Xu M."/>
            <person name="Yu Z."/>
            <person name="Yang L."/>
            <person name="Cai Y."/>
        </authorList>
    </citation>
    <scope>NUCLEOTIDE SEQUENCE</scope>
    <source>
        <strain evidence="8">CHL1</strain>
    </source>
</reference>
<comment type="catalytic activity">
    <reaction evidence="7">
        <text>[glutaredoxin]-dithiol + arsenate + glutathione + H(+) = glutathionyl-S-S-[glutaredoxin] + arsenite + H2O</text>
        <dbReference type="Rhea" id="RHEA:22016"/>
        <dbReference type="Rhea" id="RHEA-COMP:10729"/>
        <dbReference type="Rhea" id="RHEA-COMP:17668"/>
        <dbReference type="ChEBI" id="CHEBI:15377"/>
        <dbReference type="ChEBI" id="CHEBI:15378"/>
        <dbReference type="ChEBI" id="CHEBI:29242"/>
        <dbReference type="ChEBI" id="CHEBI:29950"/>
        <dbReference type="ChEBI" id="CHEBI:48597"/>
        <dbReference type="ChEBI" id="CHEBI:57925"/>
        <dbReference type="ChEBI" id="CHEBI:146199"/>
        <dbReference type="EC" id="1.20.4.1"/>
    </reaction>
</comment>
<dbReference type="GO" id="GO:0046685">
    <property type="term" value="P:response to arsenic-containing substance"/>
    <property type="evidence" value="ECO:0007669"/>
    <property type="project" value="UniProtKB-KW"/>
</dbReference>
<dbReference type="SUPFAM" id="SSF52833">
    <property type="entry name" value="Thioredoxin-like"/>
    <property type="match status" value="1"/>
</dbReference>
<protein>
    <recommendedName>
        <fullName evidence="5 7">Arsenate reductase</fullName>
        <ecNumber evidence="4 7">1.20.4.1</ecNumber>
    </recommendedName>
</protein>
<dbReference type="EC" id="1.20.4.1" evidence="4 7"/>
<dbReference type="RefSeq" id="WP_261403563.1">
    <property type="nucleotide sequence ID" value="NZ_CP081869.1"/>
</dbReference>
<evidence type="ECO:0000256" key="2">
    <source>
        <dbReference type="ARBA" id="ARBA00022849"/>
    </source>
</evidence>
<organism evidence="8 9">
    <name type="scientific">Chenggangzhangella methanolivorans</name>
    <dbReference type="NCBI Taxonomy" id="1437009"/>
    <lineage>
        <taxon>Bacteria</taxon>
        <taxon>Pseudomonadati</taxon>
        <taxon>Pseudomonadota</taxon>
        <taxon>Alphaproteobacteria</taxon>
        <taxon>Hyphomicrobiales</taxon>
        <taxon>Methylopilaceae</taxon>
        <taxon>Chenggangzhangella</taxon>
    </lineage>
</organism>
<evidence type="ECO:0000256" key="5">
    <source>
        <dbReference type="ARBA" id="ARBA00039879"/>
    </source>
</evidence>
<evidence type="ECO:0000256" key="7">
    <source>
        <dbReference type="RuleBase" id="RU362029"/>
    </source>
</evidence>
<keyword evidence="9" id="KW-1185">Reference proteome</keyword>
<evidence type="ECO:0000256" key="3">
    <source>
        <dbReference type="ARBA" id="ARBA00023002"/>
    </source>
</evidence>
<dbReference type="InterPro" id="IPR006660">
    <property type="entry name" value="Arsenate_reductase-like"/>
</dbReference>
<dbReference type="PROSITE" id="PS51353">
    <property type="entry name" value="ARSC"/>
    <property type="match status" value="1"/>
</dbReference>
<name>A0A9E6RG47_9HYPH</name>
<evidence type="ECO:0000256" key="6">
    <source>
        <dbReference type="PROSITE-ProRule" id="PRU01282"/>
    </source>
</evidence>
<proteinExistence type="inferred from homology"/>
<sequence length="136" mass="14637">MTESVTIWHNPDCGTSRNTLAMIRAAGIEPTVVEYLKAPRTREELAKAIAAAGLSPREAAREKGTPFAELGLGEASVTDDAILDAMLAHPILINRPFVFTSRGVRLCRPSEVVIQILPAPLAEDFTKEDGEVVRAG</sequence>
<keyword evidence="2" id="KW-0059">Arsenical resistance</keyword>
<keyword evidence="3 7" id="KW-0560">Oxidoreductase</keyword>
<dbReference type="GO" id="GO:0008794">
    <property type="term" value="F:arsenate reductase (glutaredoxin) activity"/>
    <property type="evidence" value="ECO:0007669"/>
    <property type="project" value="UniProtKB-UniRule"/>
</dbReference>
<evidence type="ECO:0000256" key="1">
    <source>
        <dbReference type="ARBA" id="ARBA00007198"/>
    </source>
</evidence>
<gene>
    <name evidence="8" type="primary">arsC</name>
    <name evidence="8" type="ORF">K6K41_00845</name>
</gene>
<dbReference type="AlphaFoldDB" id="A0A9E6RG47"/>
<evidence type="ECO:0000313" key="9">
    <source>
        <dbReference type="Proteomes" id="UP000825701"/>
    </source>
</evidence>